<comment type="similarity">
    <text evidence="2">Belongs to the SLC13A/DASS transporter (TC 2.A.47) family. NADC subfamily.</text>
</comment>
<evidence type="ECO:0000256" key="3">
    <source>
        <dbReference type="ARBA" id="ARBA00020150"/>
    </source>
</evidence>
<evidence type="ECO:0000256" key="6">
    <source>
        <dbReference type="ARBA" id="ARBA00022989"/>
    </source>
</evidence>
<feature type="transmembrane region" description="Helical" evidence="9">
    <location>
        <begin position="349"/>
        <end position="375"/>
    </location>
</feature>
<keyword evidence="6 9" id="KW-1133">Transmembrane helix</keyword>
<dbReference type="EMBL" id="LIXZ01000013">
    <property type="protein sequence ID" value="KPL58687.1"/>
    <property type="molecule type" value="Genomic_DNA"/>
</dbReference>
<feature type="transmembrane region" description="Helical" evidence="9">
    <location>
        <begin position="433"/>
        <end position="452"/>
    </location>
</feature>
<evidence type="ECO:0000256" key="7">
    <source>
        <dbReference type="ARBA" id="ARBA00023136"/>
    </source>
</evidence>
<feature type="transmembrane region" description="Helical" evidence="9">
    <location>
        <begin position="70"/>
        <end position="92"/>
    </location>
</feature>
<gene>
    <name evidence="10" type="ORF">AM506_15245</name>
</gene>
<evidence type="ECO:0000313" key="10">
    <source>
        <dbReference type="EMBL" id="KPL58687.1"/>
    </source>
</evidence>
<dbReference type="GO" id="GO:0015293">
    <property type="term" value="F:symporter activity"/>
    <property type="evidence" value="ECO:0007669"/>
    <property type="project" value="UniProtKB-KW"/>
</dbReference>
<comment type="subcellular location">
    <subcellularLocation>
        <location evidence="1">Membrane</location>
        <topology evidence="1">Multi-pass membrane protein</topology>
    </subcellularLocation>
</comment>
<dbReference type="AlphaFoldDB" id="A0A0P6VV90"/>
<dbReference type="GO" id="GO:0008514">
    <property type="term" value="F:organic anion transmembrane transporter activity"/>
    <property type="evidence" value="ECO:0007669"/>
    <property type="project" value="UniProtKB-ARBA"/>
</dbReference>
<evidence type="ECO:0000256" key="4">
    <source>
        <dbReference type="ARBA" id="ARBA00022692"/>
    </source>
</evidence>
<dbReference type="GO" id="GO:1905039">
    <property type="term" value="P:carboxylic acid transmembrane transport"/>
    <property type="evidence" value="ECO:0007669"/>
    <property type="project" value="UniProtKB-ARBA"/>
</dbReference>
<dbReference type="PATRIC" id="fig|218284.4.peg.1236"/>
<feature type="transmembrane region" description="Helical" evidence="9">
    <location>
        <begin position="249"/>
        <end position="272"/>
    </location>
</feature>
<feature type="transmembrane region" description="Helical" evidence="9">
    <location>
        <begin position="112"/>
        <end position="130"/>
    </location>
</feature>
<reference evidence="10 11" key="1">
    <citation type="submission" date="2015-08" db="EMBL/GenBank/DDBJ databases">
        <title>Draft Genome Sequence of Bacillus vietnamensis UCD-SED5.</title>
        <authorList>
            <person name="Lee R.D."/>
            <person name="Jospin G."/>
            <person name="Lang J.M."/>
            <person name="Coil D.A."/>
            <person name="Eisen J.A."/>
        </authorList>
    </citation>
    <scope>NUCLEOTIDE SEQUENCE [LARGE SCALE GENOMIC DNA]</scope>
    <source>
        <strain evidence="10 11">UCD-SED5</strain>
    </source>
</reference>
<name>A0A0P6VV90_9BACI</name>
<feature type="transmembrane region" description="Helical" evidence="9">
    <location>
        <begin position="278"/>
        <end position="298"/>
    </location>
</feature>
<dbReference type="InterPro" id="IPR001898">
    <property type="entry name" value="SLC13A/DASS"/>
</dbReference>
<keyword evidence="5" id="KW-0769">Symport</keyword>
<dbReference type="PANTHER" id="PTHR10283">
    <property type="entry name" value="SOLUTE CARRIER FAMILY 13 MEMBER"/>
    <property type="match status" value="1"/>
</dbReference>
<evidence type="ECO:0000313" key="11">
    <source>
        <dbReference type="Proteomes" id="UP000050398"/>
    </source>
</evidence>
<dbReference type="NCBIfam" id="TIGR00785">
    <property type="entry name" value="dass"/>
    <property type="match status" value="1"/>
</dbReference>
<evidence type="ECO:0000256" key="2">
    <source>
        <dbReference type="ARBA" id="ARBA00006772"/>
    </source>
</evidence>
<dbReference type="eggNOG" id="COG0471">
    <property type="taxonomic scope" value="Bacteria"/>
</dbReference>
<feature type="transmembrane region" description="Helical" evidence="9">
    <location>
        <begin position="5"/>
        <end position="24"/>
    </location>
</feature>
<evidence type="ECO:0000256" key="8">
    <source>
        <dbReference type="ARBA" id="ARBA00031174"/>
    </source>
</evidence>
<keyword evidence="7 9" id="KW-0472">Membrane</keyword>
<dbReference type="PANTHER" id="PTHR10283:SF82">
    <property type="entry name" value="SOLUTE CARRIER FAMILY 13 MEMBER 2"/>
    <property type="match status" value="1"/>
</dbReference>
<accession>A0A0P6VV90</accession>
<evidence type="ECO:0000256" key="1">
    <source>
        <dbReference type="ARBA" id="ARBA00004141"/>
    </source>
</evidence>
<evidence type="ECO:0000256" key="5">
    <source>
        <dbReference type="ARBA" id="ARBA00022847"/>
    </source>
</evidence>
<sequence>MKKQLLLVITFLLYALFFLPFFEWDETWKAIAALIIIQILWIGKVFPLAFSSLLLILLISFHFFSYEQTLSYFSSGIVWLLFSTFIISTAFIKTGLASRVSLYMLKLSGGSGKALIFISFLLMTVLSVLIPSNVGKGSLLSSVLDSLMKSLRKIADVHYLGKSLFIGVAYLAAISGAFVATGASSTIYAFGILSDVSRDLNYIRWFLIFGIPVLLFIVMLWGIFLMIFPPEKIDRKLLLALIEKRISELGPVGINEKKIMCIIGGTLILWIAQPLHGYSIPQVGLLGACMTVIPLAGVWKWEEARESIDWDLMLFFASTLMVSGMLVKTGTIEWMAEGLNTILTGRQPWVIILLLILCTSIIRIVFVNILGFLTIMLPLSITIGHTIPGLSPMQIAMPVFLACVPGFFLVTQSPVHLISYSYGYFTDKDLMRAGIWSSAAWIAVIICSVFFYW</sequence>
<dbReference type="RefSeq" id="WP_060673353.1">
    <property type="nucleotide sequence ID" value="NZ_LIXZ01000013.1"/>
</dbReference>
<feature type="transmembrane region" description="Helical" evidence="9">
    <location>
        <begin position="395"/>
        <end position="413"/>
    </location>
</feature>
<comment type="caution">
    <text evidence="10">The sequence shown here is derived from an EMBL/GenBank/DDBJ whole genome shotgun (WGS) entry which is preliminary data.</text>
</comment>
<dbReference type="OrthoDB" id="2339361at2"/>
<proteinExistence type="inferred from homology"/>
<dbReference type="Proteomes" id="UP000050398">
    <property type="component" value="Unassembled WGS sequence"/>
</dbReference>
<feature type="transmembrane region" description="Helical" evidence="9">
    <location>
        <begin position="168"/>
        <end position="190"/>
    </location>
</feature>
<evidence type="ECO:0000256" key="9">
    <source>
        <dbReference type="SAM" id="Phobius"/>
    </source>
</evidence>
<dbReference type="Pfam" id="PF00939">
    <property type="entry name" value="Na_sulph_symp"/>
    <property type="match status" value="1"/>
</dbReference>
<feature type="transmembrane region" description="Helical" evidence="9">
    <location>
        <begin position="30"/>
        <end position="58"/>
    </location>
</feature>
<feature type="transmembrane region" description="Helical" evidence="9">
    <location>
        <begin position="202"/>
        <end position="228"/>
    </location>
</feature>
<keyword evidence="4 9" id="KW-0812">Transmembrane</keyword>
<organism evidence="10 11">
    <name type="scientific">Rossellomorea vietnamensis</name>
    <dbReference type="NCBI Taxonomy" id="218284"/>
    <lineage>
        <taxon>Bacteria</taxon>
        <taxon>Bacillati</taxon>
        <taxon>Bacillota</taxon>
        <taxon>Bacilli</taxon>
        <taxon>Bacillales</taxon>
        <taxon>Bacillaceae</taxon>
        <taxon>Rossellomorea</taxon>
    </lineage>
</organism>
<dbReference type="GO" id="GO:0005886">
    <property type="term" value="C:plasma membrane"/>
    <property type="evidence" value="ECO:0007669"/>
    <property type="project" value="TreeGrafter"/>
</dbReference>
<protein>
    <recommendedName>
        <fullName evidence="3">Sodium-dependent dicarboxylate transporter SdcS</fullName>
    </recommendedName>
    <alternativeName>
        <fullName evidence="8">Na(+)/dicarboxylate symporter</fullName>
    </alternativeName>
</protein>
<feature type="transmembrane region" description="Helical" evidence="9">
    <location>
        <begin position="310"/>
        <end position="329"/>
    </location>
</feature>
<keyword evidence="5" id="KW-0813">Transport</keyword>